<dbReference type="AlphaFoldDB" id="A0A8S1JNF5"/>
<dbReference type="GO" id="GO:0017176">
    <property type="term" value="F:phosphatidylinositol N-acetylglucosaminyltransferase activity"/>
    <property type="evidence" value="ECO:0007669"/>
    <property type="project" value="UniProtKB-EC"/>
</dbReference>
<sequence length="446" mass="51036">MVNICLICDFFYPCLGGVEMHIFQLGLCLIERGHKVIVITHRYQGRSGVRYMTNGLKVYYCPFIPAIQTVVLFTYVGTLPIFRQILLREEIHVVHSHAATSYLGGELLLHAKSMGFKTVFTDHSLFAFNDASSFHVNKILKYILCEIDHSISVSHVSKENLSMRASLDPRNISVIPNAVDCSRFTPNPQKRYPLNTINIVVICRMTFRKGVDLLVDVLQIICKQHPEVYFIIGGDGPKKRILEETIQRYNLQNQTELLGSVPGHQVKDVLNRGHIFLNTSLTEAFCIAIVEAASCGLCVVSTNVGGISEVLPKNMVLYADPNPEDICQKLVQAIPIAKNFQVYQQHELIKKMYSWEQVAERTEKVYYKILQTQNQTILKRFKDCYSNGQIYGLYLMILLILDLIFLRILDFLQPHQTIQKSGIFNKIYKNQKEKFGDHQFKAQQQI</sequence>
<gene>
    <name evidence="10" type="ORF">PPRIM_AZ9-3.1.T0060064</name>
</gene>
<keyword evidence="7" id="KW-1133">Transmembrane helix</keyword>
<dbReference type="Proteomes" id="UP000688137">
    <property type="component" value="Unassembled WGS sequence"/>
</dbReference>
<evidence type="ECO:0000313" key="11">
    <source>
        <dbReference type="Proteomes" id="UP000688137"/>
    </source>
</evidence>
<evidence type="ECO:0000256" key="2">
    <source>
        <dbReference type="ARBA" id="ARBA00012420"/>
    </source>
</evidence>
<comment type="pathway">
    <text evidence="1">Glycolipid biosynthesis; glycosylphosphatidylinositol-anchor biosynthesis.</text>
</comment>
<dbReference type="InterPro" id="IPR039507">
    <property type="entry name" value="PIG-A/GPI3"/>
</dbReference>
<feature type="transmembrane region" description="Helical" evidence="7">
    <location>
        <begin position="390"/>
        <end position="409"/>
    </location>
</feature>
<dbReference type="FunFam" id="3.40.50.2000:FF:000148">
    <property type="entry name" value="Phosphatidylinositol N-acetylglucosaminyltransferase subunit A"/>
    <property type="match status" value="1"/>
</dbReference>
<evidence type="ECO:0000256" key="1">
    <source>
        <dbReference type="ARBA" id="ARBA00004687"/>
    </source>
</evidence>
<dbReference type="Pfam" id="PF00534">
    <property type="entry name" value="Glycos_transf_1"/>
    <property type="match status" value="1"/>
</dbReference>
<dbReference type="CDD" id="cd03796">
    <property type="entry name" value="GT4_PIG-A-like"/>
    <property type="match status" value="1"/>
</dbReference>
<evidence type="ECO:0000256" key="7">
    <source>
        <dbReference type="SAM" id="Phobius"/>
    </source>
</evidence>
<dbReference type="Pfam" id="PF08288">
    <property type="entry name" value="PIGA"/>
    <property type="match status" value="1"/>
</dbReference>
<keyword evidence="11" id="KW-1185">Reference proteome</keyword>
<evidence type="ECO:0000259" key="9">
    <source>
        <dbReference type="Pfam" id="PF08288"/>
    </source>
</evidence>
<protein>
    <recommendedName>
        <fullName evidence="2">phosphatidylinositol N-acetylglucosaminyltransferase</fullName>
        <ecNumber evidence="2">2.4.1.198</ecNumber>
    </recommendedName>
    <alternativeName>
        <fullName evidence="6">GlcNAc-PI synthesis protein</fullName>
    </alternativeName>
</protein>
<dbReference type="EC" id="2.4.1.198" evidence="2"/>
<feature type="domain" description="PIGA GPI anchor biosynthesis" evidence="9">
    <location>
        <begin position="41"/>
        <end position="130"/>
    </location>
</feature>
<name>A0A8S1JNF5_PARPR</name>
<evidence type="ECO:0000256" key="3">
    <source>
        <dbReference type="ARBA" id="ARBA00022502"/>
    </source>
</evidence>
<feature type="domain" description="Glycosyl transferase family 1" evidence="8">
    <location>
        <begin position="196"/>
        <end position="333"/>
    </location>
</feature>
<organism evidence="10 11">
    <name type="scientific">Paramecium primaurelia</name>
    <dbReference type="NCBI Taxonomy" id="5886"/>
    <lineage>
        <taxon>Eukaryota</taxon>
        <taxon>Sar</taxon>
        <taxon>Alveolata</taxon>
        <taxon>Ciliophora</taxon>
        <taxon>Intramacronucleata</taxon>
        <taxon>Oligohymenophorea</taxon>
        <taxon>Peniculida</taxon>
        <taxon>Parameciidae</taxon>
        <taxon>Paramecium</taxon>
    </lineage>
</organism>
<keyword evidence="4" id="KW-0328">Glycosyltransferase</keyword>
<dbReference type="InterPro" id="IPR013234">
    <property type="entry name" value="PIGA_GPI_anchor_biosynthesis"/>
</dbReference>
<dbReference type="GO" id="GO:0006506">
    <property type="term" value="P:GPI anchor biosynthetic process"/>
    <property type="evidence" value="ECO:0007669"/>
    <property type="project" value="UniProtKB-KW"/>
</dbReference>
<evidence type="ECO:0000256" key="4">
    <source>
        <dbReference type="ARBA" id="ARBA00022676"/>
    </source>
</evidence>
<reference evidence="10" key="1">
    <citation type="submission" date="2021-01" db="EMBL/GenBank/DDBJ databases">
        <authorList>
            <consortium name="Genoscope - CEA"/>
            <person name="William W."/>
        </authorList>
    </citation>
    <scope>NUCLEOTIDE SEQUENCE</scope>
</reference>
<keyword evidence="3" id="KW-0337">GPI-anchor biosynthesis</keyword>
<dbReference type="FunFam" id="3.40.50.2000:FF:000093">
    <property type="entry name" value="UDP-GlcNAc:PI a1-6 GlcNAc-transferase"/>
    <property type="match status" value="1"/>
</dbReference>
<dbReference type="PANTHER" id="PTHR45871:SF1">
    <property type="entry name" value="PHOSPHATIDYLINOSITOL N-ACETYLGLUCOSAMINYLTRANSFERASE SUBUNIT A"/>
    <property type="match status" value="1"/>
</dbReference>
<evidence type="ECO:0000259" key="8">
    <source>
        <dbReference type="Pfam" id="PF00534"/>
    </source>
</evidence>
<evidence type="ECO:0000256" key="5">
    <source>
        <dbReference type="ARBA" id="ARBA00022679"/>
    </source>
</evidence>
<dbReference type="OMA" id="SGYMRDE"/>
<comment type="caution">
    <text evidence="10">The sequence shown here is derived from an EMBL/GenBank/DDBJ whole genome shotgun (WGS) entry which is preliminary data.</text>
</comment>
<dbReference type="EMBL" id="CAJJDM010000003">
    <property type="protein sequence ID" value="CAD8043982.1"/>
    <property type="molecule type" value="Genomic_DNA"/>
</dbReference>
<dbReference type="GO" id="GO:0000506">
    <property type="term" value="C:glycosylphosphatidylinositol-N-acetylglucosaminyltransferase (GPI-GnT) complex"/>
    <property type="evidence" value="ECO:0007669"/>
    <property type="project" value="InterPro"/>
</dbReference>
<keyword evidence="5" id="KW-0808">Transferase</keyword>
<proteinExistence type="predicted"/>
<dbReference type="InterPro" id="IPR001296">
    <property type="entry name" value="Glyco_trans_1"/>
</dbReference>
<dbReference type="PANTHER" id="PTHR45871">
    <property type="entry name" value="N-ACETYLGLUCOSAMINYL-PHOSPHATIDYLINOSITOL BIOSYNTHETIC PROTEIN"/>
    <property type="match status" value="1"/>
</dbReference>
<keyword evidence="7" id="KW-0472">Membrane</keyword>
<evidence type="ECO:0000313" key="10">
    <source>
        <dbReference type="EMBL" id="CAD8043982.1"/>
    </source>
</evidence>
<keyword evidence="7" id="KW-0812">Transmembrane</keyword>
<accession>A0A8S1JNF5</accession>
<evidence type="ECO:0000256" key="6">
    <source>
        <dbReference type="ARBA" id="ARBA00032160"/>
    </source>
</evidence>